<accession>A0A4U2Z7C2</accession>
<feature type="domain" description="Glycosyltransferase 2-like" evidence="1">
    <location>
        <begin position="15"/>
        <end position="120"/>
    </location>
</feature>
<dbReference type="Pfam" id="PF00535">
    <property type="entry name" value="Glycos_transf_2"/>
    <property type="match status" value="1"/>
</dbReference>
<proteinExistence type="predicted"/>
<dbReference type="InterPro" id="IPR029044">
    <property type="entry name" value="Nucleotide-diphossugar_trans"/>
</dbReference>
<dbReference type="EMBL" id="SZPX01000003">
    <property type="protein sequence ID" value="TKI69904.1"/>
    <property type="molecule type" value="Genomic_DNA"/>
</dbReference>
<dbReference type="InterPro" id="IPR001173">
    <property type="entry name" value="Glyco_trans_2-like"/>
</dbReference>
<dbReference type="PANTHER" id="PTHR43685:SF11">
    <property type="entry name" value="GLYCOSYLTRANSFERASE TAGX-RELATED"/>
    <property type="match status" value="1"/>
</dbReference>
<dbReference type="Gene3D" id="3.90.550.10">
    <property type="entry name" value="Spore Coat Polysaccharide Biosynthesis Protein SpsA, Chain A"/>
    <property type="match status" value="1"/>
</dbReference>
<protein>
    <submittedName>
        <fullName evidence="2">Glycosyltransferase family 2 protein</fullName>
    </submittedName>
</protein>
<dbReference type="SUPFAM" id="SSF53448">
    <property type="entry name" value="Nucleotide-diphospho-sugar transferases"/>
    <property type="match status" value="1"/>
</dbReference>
<organism evidence="2 3">
    <name type="scientific">Sulfurimonas crateris</name>
    <dbReference type="NCBI Taxonomy" id="2574727"/>
    <lineage>
        <taxon>Bacteria</taxon>
        <taxon>Pseudomonadati</taxon>
        <taxon>Campylobacterota</taxon>
        <taxon>Epsilonproteobacteria</taxon>
        <taxon>Campylobacterales</taxon>
        <taxon>Sulfurimonadaceae</taxon>
        <taxon>Sulfurimonas</taxon>
    </lineage>
</organism>
<evidence type="ECO:0000259" key="1">
    <source>
        <dbReference type="Pfam" id="PF00535"/>
    </source>
</evidence>
<evidence type="ECO:0000313" key="2">
    <source>
        <dbReference type="EMBL" id="TKI69904.1"/>
    </source>
</evidence>
<dbReference type="PANTHER" id="PTHR43685">
    <property type="entry name" value="GLYCOSYLTRANSFERASE"/>
    <property type="match status" value="1"/>
</dbReference>
<dbReference type="Proteomes" id="UP000309561">
    <property type="component" value="Unassembled WGS sequence"/>
</dbReference>
<name>A0A4U2Z7C2_9BACT</name>
<gene>
    <name evidence="2" type="ORF">FCU45_04650</name>
</gene>
<evidence type="ECO:0000313" key="3">
    <source>
        <dbReference type="Proteomes" id="UP000309561"/>
    </source>
</evidence>
<dbReference type="CDD" id="cd04196">
    <property type="entry name" value="GT_2_like_d"/>
    <property type="match status" value="1"/>
</dbReference>
<keyword evidence="2" id="KW-0808">Transferase</keyword>
<dbReference type="InterPro" id="IPR050834">
    <property type="entry name" value="Glycosyltransf_2"/>
</dbReference>
<dbReference type="OrthoDB" id="5372349at2"/>
<dbReference type="AlphaFoldDB" id="A0A4U2Z7C2"/>
<sequence length="311" mass="35648">MYLNFLEFSLSSNISILLSTYNGSKYLKNQLDSLFAQTYKDFEILARDDGSSDDTVEILSSYNVKVLNTGENLGAKMSFAALLEYAVNNSASEYFMFCDQDDVWNTDKIEKTLAKMQEMEKEHGDIPLLVHTDLEVVDEGLHTLGSSFMAYQNLPAQKSTLNYLLMQNNITGCTVMINKSLAIKSLPMPKECMMHDGWVGLVASRFGKIGYVDEATIKYVQHSKNSLGAKKFDIGFVLKHIFKKYSISKNTMQAEAFLKQFEDELDKQTKKMLQDFITLEQKTFWQKRVVLWQHRLLKYGFLRNAGLFLKI</sequence>
<reference evidence="2 3" key="1">
    <citation type="submission" date="2019-04" db="EMBL/GenBank/DDBJ databases">
        <title>Sulfurimonas crateris sp. nov. a facultative anaerobic sulfur-oxidizing chemolithautotrophic bacterium isolated from a terrestrial mud vulcano.</title>
        <authorList>
            <person name="Ratnikova N.M."/>
            <person name="Slobodkin A.I."/>
            <person name="Merkel A.Y."/>
            <person name="Novikov A."/>
            <person name="Bonch-Osmolovskaya E.A."/>
            <person name="Slobodkina G.B."/>
        </authorList>
    </citation>
    <scope>NUCLEOTIDE SEQUENCE [LARGE SCALE GENOMIC DNA]</scope>
    <source>
        <strain evidence="2 3">SN118</strain>
    </source>
</reference>
<comment type="caution">
    <text evidence="2">The sequence shown here is derived from an EMBL/GenBank/DDBJ whole genome shotgun (WGS) entry which is preliminary data.</text>
</comment>
<keyword evidence="3" id="KW-1185">Reference proteome</keyword>
<dbReference type="GO" id="GO:0016740">
    <property type="term" value="F:transferase activity"/>
    <property type="evidence" value="ECO:0007669"/>
    <property type="project" value="UniProtKB-KW"/>
</dbReference>